<protein>
    <submittedName>
        <fullName evidence="4">Sulfurtransferase</fullName>
    </submittedName>
</protein>
<dbReference type="Pfam" id="PF00581">
    <property type="entry name" value="Rhodanese"/>
    <property type="match status" value="2"/>
</dbReference>
<dbReference type="SUPFAM" id="SSF52821">
    <property type="entry name" value="Rhodanese/Cell cycle control phosphatase"/>
    <property type="match status" value="2"/>
</dbReference>
<comment type="caution">
    <text evidence="4">The sequence shown here is derived from an EMBL/GenBank/DDBJ whole genome shotgun (WGS) entry which is preliminary data.</text>
</comment>
<keyword evidence="1" id="KW-0808">Transferase</keyword>
<dbReference type="CDD" id="cd01449">
    <property type="entry name" value="TST_Repeat_2"/>
    <property type="match status" value="1"/>
</dbReference>
<feature type="domain" description="Rhodanese" evidence="3">
    <location>
        <begin position="186"/>
        <end position="291"/>
    </location>
</feature>
<keyword evidence="2" id="KW-0677">Repeat</keyword>
<dbReference type="Proteomes" id="UP001203423">
    <property type="component" value="Unassembled WGS sequence"/>
</dbReference>
<dbReference type="RefSeq" id="WP_248938546.1">
    <property type="nucleotide sequence ID" value="NZ_JAKIKS010000004.1"/>
</dbReference>
<dbReference type="SMART" id="SM00450">
    <property type="entry name" value="RHOD"/>
    <property type="match status" value="2"/>
</dbReference>
<dbReference type="PROSITE" id="PS50206">
    <property type="entry name" value="RHODANESE_3"/>
    <property type="match status" value="2"/>
</dbReference>
<reference evidence="4 5" key="1">
    <citation type="submission" date="2022-01" db="EMBL/GenBank/DDBJ databases">
        <title>Whole genome-based taxonomy of the Shewanellaceae.</title>
        <authorList>
            <person name="Martin-Rodriguez A.J."/>
        </authorList>
    </citation>
    <scope>NUCLEOTIDE SEQUENCE [LARGE SCALE GENOMIC DNA]</scope>
    <source>
        <strain evidence="4 5">DSM 17177</strain>
    </source>
</reference>
<evidence type="ECO:0000259" key="3">
    <source>
        <dbReference type="PROSITE" id="PS50206"/>
    </source>
</evidence>
<evidence type="ECO:0000256" key="2">
    <source>
        <dbReference type="ARBA" id="ARBA00022737"/>
    </source>
</evidence>
<dbReference type="EMBL" id="JAKIKS010000004">
    <property type="protein sequence ID" value="MCL1123258.1"/>
    <property type="molecule type" value="Genomic_DNA"/>
</dbReference>
<proteinExistence type="predicted"/>
<name>A0ABT0L6E5_9GAMM</name>
<dbReference type="InterPro" id="IPR045078">
    <property type="entry name" value="TST/MPST-like"/>
</dbReference>
<dbReference type="CDD" id="cd01448">
    <property type="entry name" value="TST_Repeat_1"/>
    <property type="match status" value="1"/>
</dbReference>
<dbReference type="PANTHER" id="PTHR11364">
    <property type="entry name" value="THIOSULFATE SULFERTANSFERASE"/>
    <property type="match status" value="1"/>
</dbReference>
<evidence type="ECO:0000313" key="5">
    <source>
        <dbReference type="Proteomes" id="UP001203423"/>
    </source>
</evidence>
<organism evidence="4 5">
    <name type="scientific">Shewanella surugensis</name>
    <dbReference type="NCBI Taxonomy" id="212020"/>
    <lineage>
        <taxon>Bacteria</taxon>
        <taxon>Pseudomonadati</taxon>
        <taxon>Pseudomonadota</taxon>
        <taxon>Gammaproteobacteria</taxon>
        <taxon>Alteromonadales</taxon>
        <taxon>Shewanellaceae</taxon>
        <taxon>Shewanella</taxon>
    </lineage>
</organism>
<dbReference type="InterPro" id="IPR001763">
    <property type="entry name" value="Rhodanese-like_dom"/>
</dbReference>
<accession>A0ABT0L6E5</accession>
<sequence>MLIAAFELNQLINAHSSVENNALPLHIFDCRYALPTPTTADKPSYGKASFDKGHIPQAQFVDIDTMLTGTITATSGRHPLPTHTDFNVQLQAWGLYPNSKVIIYADKGNLFAARLWWMLHRWTNIPDVSLLDGGFTAWQDAKLPLSYALPTITASTHDFHFDDSAYVDMQTVQNEIAKKRTNFITDARSTSRFNGEPNAIDTVQGHIPGAVNYPCQQNIDEAGYFRPKDQLIAHFSSLVQHNAPKPILHSCGSGLTACHNAFSMELAGFDDYKIYIGSWSQWTKFTDNPIEQ</sequence>
<gene>
    <name evidence="4" type="ORF">L2764_01865</name>
</gene>
<dbReference type="Gene3D" id="3.40.250.10">
    <property type="entry name" value="Rhodanese-like domain"/>
    <property type="match status" value="2"/>
</dbReference>
<dbReference type="InterPro" id="IPR036873">
    <property type="entry name" value="Rhodanese-like_dom_sf"/>
</dbReference>
<evidence type="ECO:0000313" key="4">
    <source>
        <dbReference type="EMBL" id="MCL1123258.1"/>
    </source>
</evidence>
<feature type="domain" description="Rhodanese" evidence="3">
    <location>
        <begin position="50"/>
        <end position="147"/>
    </location>
</feature>
<keyword evidence="5" id="KW-1185">Reference proteome</keyword>
<evidence type="ECO:0000256" key="1">
    <source>
        <dbReference type="ARBA" id="ARBA00022679"/>
    </source>
</evidence>
<dbReference type="PANTHER" id="PTHR11364:SF27">
    <property type="entry name" value="SULFURTRANSFERASE"/>
    <property type="match status" value="1"/>
</dbReference>